<dbReference type="Proteomes" id="UP000693972">
    <property type="component" value="Unassembled WGS sequence"/>
</dbReference>
<keyword evidence="3" id="KW-1185">Reference proteome</keyword>
<gene>
    <name evidence="1" type="ORF">KUL25_05810</name>
    <name evidence="2" type="ORF">KUL25_05815</name>
</gene>
<dbReference type="EMBL" id="CP078073">
    <property type="protein sequence ID" value="QXL89028.1"/>
    <property type="molecule type" value="Genomic_DNA"/>
</dbReference>
<dbReference type="EMBL" id="JAIMBW010000001">
    <property type="protein sequence ID" value="MBY4892277.1"/>
    <property type="molecule type" value="Genomic_DNA"/>
</dbReference>
<evidence type="ECO:0000313" key="3">
    <source>
        <dbReference type="Proteomes" id="UP000693972"/>
    </source>
</evidence>
<name>A0A975TWK6_9RHOB</name>
<accession>A0A975TWK6</accession>
<dbReference type="AlphaFoldDB" id="A0A975TWK6"/>
<evidence type="ECO:0000313" key="2">
    <source>
        <dbReference type="EMBL" id="QXL89028.1"/>
    </source>
</evidence>
<dbReference type="RefSeq" id="WP_257892082.1">
    <property type="nucleotide sequence ID" value="NZ_JAIMBW010000001.1"/>
</dbReference>
<dbReference type="PROSITE" id="PS51257">
    <property type="entry name" value="PROKAR_LIPOPROTEIN"/>
    <property type="match status" value="1"/>
</dbReference>
<proteinExistence type="predicted"/>
<organism evidence="2">
    <name type="scientific">Gymnodinialimonas phycosphaerae</name>
    <dbReference type="NCBI Taxonomy" id="2841589"/>
    <lineage>
        <taxon>Bacteria</taxon>
        <taxon>Pseudomonadati</taxon>
        <taxon>Pseudomonadota</taxon>
        <taxon>Alphaproteobacteria</taxon>
        <taxon>Rhodobacterales</taxon>
        <taxon>Paracoccaceae</taxon>
        <taxon>Gymnodinialimonas</taxon>
    </lineage>
</organism>
<reference evidence="2 3" key="1">
    <citation type="submission" date="2021-07" db="EMBL/GenBank/DDBJ databases">
        <title>Karlodiniumbacter phycospheric gen. nov., sp. nov., a phycosphere bacterium isolated from karlodinium veneficum.</title>
        <authorList>
            <person name="Peng Y."/>
            <person name="Jiang L."/>
            <person name="Lee J."/>
        </authorList>
    </citation>
    <scope>NUCLEOTIDE SEQUENCE</scope>
    <source>
        <strain evidence="2 3">N5</strain>
    </source>
</reference>
<protein>
    <submittedName>
        <fullName evidence="2">Uncharacterized protein</fullName>
    </submittedName>
</protein>
<evidence type="ECO:0000313" key="1">
    <source>
        <dbReference type="EMBL" id="MBY4892277.1"/>
    </source>
</evidence>
<sequence>MIRLTALTIFTIASLFGCGPERYSWNQRMTVMVETPDGIVTGSSVIEVNATYCPDGCGLARDSIGSFNYRGEAVAVEVLPGQWLFALIGAPGELIYHARPDLFGGIRRSDRGQWARLIPNVTGAVELTGGLRPRLVTFADIAVPASVEAVDADKLAATFGEDVRLVEVTLDVTREDATLGRVPSVLS</sequence>